<organism evidence="3 4">
    <name type="scientific">Salinisphaera aquimarina</name>
    <dbReference type="NCBI Taxonomy" id="2094031"/>
    <lineage>
        <taxon>Bacteria</taxon>
        <taxon>Pseudomonadati</taxon>
        <taxon>Pseudomonadota</taxon>
        <taxon>Gammaproteobacteria</taxon>
        <taxon>Salinisphaerales</taxon>
        <taxon>Salinisphaeraceae</taxon>
        <taxon>Salinisphaera</taxon>
    </lineage>
</organism>
<dbReference type="SUPFAM" id="SSF52788">
    <property type="entry name" value="Phosphotyrosine protein phosphatases I"/>
    <property type="match status" value="1"/>
</dbReference>
<name>A0ABV7ERI0_9GAMM</name>
<dbReference type="Pfam" id="PF01451">
    <property type="entry name" value="LMWPc"/>
    <property type="match status" value="1"/>
</dbReference>
<dbReference type="Proteomes" id="UP001595462">
    <property type="component" value="Unassembled WGS sequence"/>
</dbReference>
<keyword evidence="3" id="KW-0560">Oxidoreductase</keyword>
<keyword evidence="1" id="KW-0059">Arsenical resistance</keyword>
<dbReference type="InterPro" id="IPR023485">
    <property type="entry name" value="Ptyr_pPase"/>
</dbReference>
<protein>
    <submittedName>
        <fullName evidence="3">Arsenate reductase ArsC</fullName>
        <ecNumber evidence="3">1.20.4.4</ecNumber>
    </submittedName>
</protein>
<comment type="caution">
    <text evidence="3">The sequence shown here is derived from an EMBL/GenBank/DDBJ whole genome shotgun (WGS) entry which is preliminary data.</text>
</comment>
<dbReference type="RefSeq" id="WP_380689039.1">
    <property type="nucleotide sequence ID" value="NZ_JBHRSS010000003.1"/>
</dbReference>
<dbReference type="CDD" id="cd16345">
    <property type="entry name" value="LMWP_ArsC"/>
    <property type="match status" value="1"/>
</dbReference>
<evidence type="ECO:0000256" key="1">
    <source>
        <dbReference type="ARBA" id="ARBA00022849"/>
    </source>
</evidence>
<dbReference type="SMART" id="SM00226">
    <property type="entry name" value="LMWPc"/>
    <property type="match status" value="1"/>
</dbReference>
<evidence type="ECO:0000259" key="2">
    <source>
        <dbReference type="SMART" id="SM00226"/>
    </source>
</evidence>
<reference evidence="4" key="1">
    <citation type="journal article" date="2019" name="Int. J. Syst. Evol. Microbiol.">
        <title>The Global Catalogue of Microorganisms (GCM) 10K type strain sequencing project: providing services to taxonomists for standard genome sequencing and annotation.</title>
        <authorList>
            <consortium name="The Broad Institute Genomics Platform"/>
            <consortium name="The Broad Institute Genome Sequencing Center for Infectious Disease"/>
            <person name="Wu L."/>
            <person name="Ma J."/>
        </authorList>
    </citation>
    <scope>NUCLEOTIDE SEQUENCE [LARGE SCALE GENOMIC DNA]</scope>
    <source>
        <strain evidence="4">KCTC 52640</strain>
    </source>
</reference>
<evidence type="ECO:0000313" key="3">
    <source>
        <dbReference type="EMBL" id="MFC3104247.1"/>
    </source>
</evidence>
<dbReference type="PANTHER" id="PTHR43428">
    <property type="entry name" value="ARSENATE REDUCTASE"/>
    <property type="match status" value="1"/>
</dbReference>
<gene>
    <name evidence="3" type="ORF">ACFOSU_10100</name>
</gene>
<dbReference type="PANTHER" id="PTHR43428:SF1">
    <property type="entry name" value="ARSENATE REDUCTASE"/>
    <property type="match status" value="1"/>
</dbReference>
<dbReference type="EC" id="1.20.4.4" evidence="3"/>
<keyword evidence="4" id="KW-1185">Reference proteome</keyword>
<feature type="domain" description="Phosphotyrosine protein phosphatase I" evidence="2">
    <location>
        <begin position="8"/>
        <end position="146"/>
    </location>
</feature>
<dbReference type="InterPro" id="IPR036196">
    <property type="entry name" value="Ptyr_pPase_sf"/>
</dbReference>
<evidence type="ECO:0000313" key="4">
    <source>
        <dbReference type="Proteomes" id="UP001595462"/>
    </source>
</evidence>
<proteinExistence type="predicted"/>
<accession>A0ABV7ERI0</accession>
<sequence>MSDVERTYNVLFLCHRNSARSIIGEALLNSLPHIPLRGFSAGSEPGERIHPLAAELLTSMHIPTHDLYPKHWDVFARDGAAPMDLVFSVCDKTLGQTCPNWPGHPVTGHWGIEDPSQVDGDATMRRQAFRNALHAMRTRIQLLANLPIASLDRMSLQSEVDAIGRLEAGNPVGTET</sequence>
<dbReference type="GO" id="GO:0030612">
    <property type="term" value="F:arsenate reductase (thioredoxin) activity"/>
    <property type="evidence" value="ECO:0007669"/>
    <property type="project" value="UniProtKB-EC"/>
</dbReference>
<dbReference type="EMBL" id="JBHRSS010000003">
    <property type="protein sequence ID" value="MFC3104247.1"/>
    <property type="molecule type" value="Genomic_DNA"/>
</dbReference>
<dbReference type="Gene3D" id="3.40.50.2300">
    <property type="match status" value="1"/>
</dbReference>